<dbReference type="Gene3D" id="3.90.550.10">
    <property type="entry name" value="Spore Coat Polysaccharide Biosynthesis Protein SpsA, Chain A"/>
    <property type="match status" value="1"/>
</dbReference>
<dbReference type="InterPro" id="IPR002495">
    <property type="entry name" value="Glyco_trans_8"/>
</dbReference>
<dbReference type="Proteomes" id="UP000520767">
    <property type="component" value="Unassembled WGS sequence"/>
</dbReference>
<dbReference type="InterPro" id="IPR050748">
    <property type="entry name" value="Glycosyltrans_8_dom-fam"/>
</dbReference>
<dbReference type="PANTHER" id="PTHR13778">
    <property type="entry name" value="GLYCOSYLTRANSFERASE 8 DOMAIN-CONTAINING PROTEIN"/>
    <property type="match status" value="1"/>
</dbReference>
<keyword evidence="5" id="KW-1185">Reference proteome</keyword>
<comment type="caution">
    <text evidence="4">The sequence shown here is derived from an EMBL/GenBank/DDBJ whole genome shotgun (WGS) entry which is preliminary data.</text>
</comment>
<evidence type="ECO:0000256" key="1">
    <source>
        <dbReference type="ARBA" id="ARBA00022676"/>
    </source>
</evidence>
<organism evidence="4 5">
    <name type="scientific">Actinophytocola algeriensis</name>
    <dbReference type="NCBI Taxonomy" id="1768010"/>
    <lineage>
        <taxon>Bacteria</taxon>
        <taxon>Bacillati</taxon>
        <taxon>Actinomycetota</taxon>
        <taxon>Actinomycetes</taxon>
        <taxon>Pseudonocardiales</taxon>
        <taxon>Pseudonocardiaceae</taxon>
    </lineage>
</organism>
<sequence length="276" mass="29885">MSVRVGYAVDEEFAMPLAVSLRSLADHATARDEPVVTVVTTGLRDETVALIRQSCPELAPEFVTVTDPSPPGLDHWHPLAHLRLRLPELVTGDGPLIYLDADTVVQDDLAALRDVALGGRTLAALRDPVDPPLPPARREALGLAPDSPFLNDSVLVIDPVAWRAHDVANRVVDLARTGDRVTAEEALNLVLADDWVPLAPGWNVYHMLVGMAAVARRLGLDSPVPADYLAAEPRIVHYAGDDKPWLASSARAPFSALFYACLDRTAWAGWRPVRSA</sequence>
<dbReference type="PANTHER" id="PTHR13778:SF47">
    <property type="entry name" value="LIPOPOLYSACCHARIDE 1,3-GALACTOSYLTRANSFERASE"/>
    <property type="match status" value="1"/>
</dbReference>
<dbReference type="GO" id="GO:0046872">
    <property type="term" value="F:metal ion binding"/>
    <property type="evidence" value="ECO:0007669"/>
    <property type="project" value="UniProtKB-KW"/>
</dbReference>
<evidence type="ECO:0000313" key="4">
    <source>
        <dbReference type="EMBL" id="MBB4906159.1"/>
    </source>
</evidence>
<name>A0A7W7Q399_9PSEU</name>
<accession>A0A7W7Q399</accession>
<dbReference type="InterPro" id="IPR029044">
    <property type="entry name" value="Nucleotide-diphossugar_trans"/>
</dbReference>
<dbReference type="GO" id="GO:0016757">
    <property type="term" value="F:glycosyltransferase activity"/>
    <property type="evidence" value="ECO:0007669"/>
    <property type="project" value="UniProtKB-KW"/>
</dbReference>
<dbReference type="EMBL" id="JACHJQ010000002">
    <property type="protein sequence ID" value="MBB4906159.1"/>
    <property type="molecule type" value="Genomic_DNA"/>
</dbReference>
<evidence type="ECO:0000256" key="2">
    <source>
        <dbReference type="ARBA" id="ARBA00022679"/>
    </source>
</evidence>
<protein>
    <submittedName>
        <fullName evidence="4">Lipopolysaccharide biosynthesis glycosyltransferase</fullName>
    </submittedName>
</protein>
<evidence type="ECO:0000313" key="5">
    <source>
        <dbReference type="Proteomes" id="UP000520767"/>
    </source>
</evidence>
<dbReference type="RefSeq" id="WP_184810269.1">
    <property type="nucleotide sequence ID" value="NZ_JACHJQ010000002.1"/>
</dbReference>
<dbReference type="AlphaFoldDB" id="A0A7W7Q399"/>
<keyword evidence="2 4" id="KW-0808">Transferase</keyword>
<proteinExistence type="predicted"/>
<reference evidence="4 5" key="1">
    <citation type="submission" date="2020-08" db="EMBL/GenBank/DDBJ databases">
        <title>Genomic Encyclopedia of Type Strains, Phase III (KMG-III): the genomes of soil and plant-associated and newly described type strains.</title>
        <authorList>
            <person name="Whitman W."/>
        </authorList>
    </citation>
    <scope>NUCLEOTIDE SEQUENCE [LARGE SCALE GENOMIC DNA]</scope>
    <source>
        <strain evidence="4 5">CECT 8960</strain>
    </source>
</reference>
<dbReference type="SUPFAM" id="SSF53448">
    <property type="entry name" value="Nucleotide-diphospho-sugar transferases"/>
    <property type="match status" value="1"/>
</dbReference>
<keyword evidence="3" id="KW-0479">Metal-binding</keyword>
<evidence type="ECO:0000256" key="3">
    <source>
        <dbReference type="ARBA" id="ARBA00022723"/>
    </source>
</evidence>
<keyword evidence="1" id="KW-0328">Glycosyltransferase</keyword>
<dbReference type="Pfam" id="PF01501">
    <property type="entry name" value="Glyco_transf_8"/>
    <property type="match status" value="1"/>
</dbReference>
<gene>
    <name evidence="4" type="ORF">FHR82_002376</name>
</gene>